<dbReference type="Proteomes" id="UP000199290">
    <property type="component" value="Unassembled WGS sequence"/>
</dbReference>
<keyword evidence="1" id="KW-0472">Membrane</keyword>
<dbReference type="RefSeq" id="WP_091991927.1">
    <property type="nucleotide sequence ID" value="NZ_FOYV01000003.1"/>
</dbReference>
<organism evidence="2 3">
    <name type="scientific">Marinobacter gudaonensis</name>
    <dbReference type="NCBI Taxonomy" id="375760"/>
    <lineage>
        <taxon>Bacteria</taxon>
        <taxon>Pseudomonadati</taxon>
        <taxon>Pseudomonadota</taxon>
        <taxon>Gammaproteobacteria</taxon>
        <taxon>Pseudomonadales</taxon>
        <taxon>Marinobacteraceae</taxon>
        <taxon>Marinobacter</taxon>
    </lineage>
</organism>
<feature type="transmembrane region" description="Helical" evidence="1">
    <location>
        <begin position="103"/>
        <end position="122"/>
    </location>
</feature>
<evidence type="ECO:0000256" key="1">
    <source>
        <dbReference type="SAM" id="Phobius"/>
    </source>
</evidence>
<keyword evidence="3" id="KW-1185">Reference proteome</keyword>
<feature type="transmembrane region" description="Helical" evidence="1">
    <location>
        <begin position="62"/>
        <end position="83"/>
    </location>
</feature>
<evidence type="ECO:0000313" key="2">
    <source>
        <dbReference type="EMBL" id="SFR57535.1"/>
    </source>
</evidence>
<sequence length="332" mass="36610">MERVEQYKQTFGKFVFSEFVIFLSQIAVFFMVAVFTSNFLNSEDKLVEFANQKINSGALSEIGLTFLAILMVIGLFSAIGKVFDNKYVDSYVDEVLREMPKTIYVFGSAATATMLAISLFVYRNPETGPSAQGIAFLSLFFAFVAFVYGCGFSFAFKRKTHICKSFGKNIKQNISAPGECKVKGHSLQNIEFFNFCVADILGACYEQFPVKVDLKFDEIGSRVASQFPSEDNEDFFNTVMTSSEVAAATIRWLSSAGYLWVGNEFYGGVSNSTLTPKSLELLNMVPDAIQQKTSIGGVLASESKNLGREGVLSIVRTVLAEGAKLSLRGNNF</sequence>
<name>A0A1I6HSX0_9GAMM</name>
<keyword evidence="1" id="KW-1133">Transmembrane helix</keyword>
<gene>
    <name evidence="2" type="ORF">SAMN04488073_2978</name>
</gene>
<feature type="transmembrane region" description="Helical" evidence="1">
    <location>
        <begin position="134"/>
        <end position="156"/>
    </location>
</feature>
<keyword evidence="1" id="KW-0812">Transmembrane</keyword>
<dbReference type="STRING" id="375760.SAMN04488073_2978"/>
<proteinExistence type="predicted"/>
<evidence type="ECO:0000313" key="3">
    <source>
        <dbReference type="Proteomes" id="UP000199290"/>
    </source>
</evidence>
<protein>
    <submittedName>
        <fullName evidence="2">Uncharacterized protein</fullName>
    </submittedName>
</protein>
<dbReference type="OrthoDB" id="6388942at2"/>
<dbReference type="EMBL" id="FOYV01000003">
    <property type="protein sequence ID" value="SFR57535.1"/>
    <property type="molecule type" value="Genomic_DNA"/>
</dbReference>
<reference evidence="3" key="1">
    <citation type="submission" date="2016-10" db="EMBL/GenBank/DDBJ databases">
        <authorList>
            <person name="Varghese N."/>
            <person name="Submissions S."/>
        </authorList>
    </citation>
    <scope>NUCLEOTIDE SEQUENCE [LARGE SCALE GENOMIC DNA]</scope>
    <source>
        <strain evidence="3">CGMCC 1.6294</strain>
    </source>
</reference>
<dbReference type="AlphaFoldDB" id="A0A1I6HSX0"/>
<accession>A0A1I6HSX0</accession>
<feature type="transmembrane region" description="Helical" evidence="1">
    <location>
        <begin position="20"/>
        <end position="41"/>
    </location>
</feature>